<dbReference type="RefSeq" id="WP_173415334.1">
    <property type="nucleotide sequence ID" value="NZ_CP054139.1"/>
</dbReference>
<dbReference type="Gene3D" id="2.60.120.1440">
    <property type="match status" value="1"/>
</dbReference>
<feature type="domain" description="FecR protein" evidence="2">
    <location>
        <begin position="174"/>
        <end position="269"/>
    </location>
</feature>
<keyword evidence="1" id="KW-1133">Transmembrane helix</keyword>
<keyword evidence="5" id="KW-1185">Reference proteome</keyword>
<dbReference type="PANTHER" id="PTHR30273">
    <property type="entry name" value="PERIPLASMIC SIGNAL SENSOR AND SIGMA FACTOR ACTIVATOR FECR-RELATED"/>
    <property type="match status" value="1"/>
</dbReference>
<evidence type="ECO:0000259" key="3">
    <source>
        <dbReference type="Pfam" id="PF16344"/>
    </source>
</evidence>
<feature type="domain" description="Protein FecR C-terminal" evidence="3">
    <location>
        <begin position="312"/>
        <end position="365"/>
    </location>
</feature>
<accession>A0A7D4UM23</accession>
<dbReference type="InterPro" id="IPR006860">
    <property type="entry name" value="FecR"/>
</dbReference>
<dbReference type="InterPro" id="IPR032508">
    <property type="entry name" value="FecR_C"/>
</dbReference>
<evidence type="ECO:0000256" key="1">
    <source>
        <dbReference type="SAM" id="Phobius"/>
    </source>
</evidence>
<dbReference type="Pfam" id="PF16344">
    <property type="entry name" value="FecR_C"/>
    <property type="match status" value="1"/>
</dbReference>
<dbReference type="KEGG" id="mmab:HQ865_13160"/>
<dbReference type="PIRSF" id="PIRSF018266">
    <property type="entry name" value="FecR"/>
    <property type="match status" value="1"/>
</dbReference>
<sequence length="385" mass="42870">MDKFPEAYIAELWQKFQDNSLSAKEKEVFFSWYSNLQISEREAIEADASAKIRIKTAVDAAINDQHPPAKLSWLNNMKLISVAASVLIVTAIALFFLHDLHAPDSRVRPLSGAEVTPGSLKAYLTLPNGTRVELGKGKKGNISSSTGNLISQSVPGRLVYDQKNNSHNLLALNTLTTPKGGECDVILPDGTHVWLNAASSLTYPEEFSDTIRKVKLEGEAYFEVAHERSRRFIVQSGSRQIEVLGTHFNIRAYDDEPEMKTTLVQGRVKVTSGNRSVILKPGQQAAAINNDNSLEVRDANVNLEIAWRNGMIMFQDAKLTDIMKQVARWYNIKVQFTGKDIDRLFNGGFSRGANLEKMLEILEANHIPFVLKRSGEDKVLEIGQS</sequence>
<evidence type="ECO:0000313" key="5">
    <source>
        <dbReference type="Proteomes" id="UP000505355"/>
    </source>
</evidence>
<dbReference type="EMBL" id="CP054139">
    <property type="protein sequence ID" value="QKJ30661.1"/>
    <property type="molecule type" value="Genomic_DNA"/>
</dbReference>
<feature type="transmembrane region" description="Helical" evidence="1">
    <location>
        <begin position="79"/>
        <end position="98"/>
    </location>
</feature>
<gene>
    <name evidence="4" type="ORF">HQ865_13160</name>
</gene>
<keyword evidence="1" id="KW-0472">Membrane</keyword>
<dbReference type="InterPro" id="IPR012373">
    <property type="entry name" value="Ferrdict_sens_TM"/>
</dbReference>
<evidence type="ECO:0000259" key="2">
    <source>
        <dbReference type="Pfam" id="PF04773"/>
    </source>
</evidence>
<evidence type="ECO:0000313" key="4">
    <source>
        <dbReference type="EMBL" id="QKJ30661.1"/>
    </source>
</evidence>
<name>A0A7D4UM23_9SPHI</name>
<protein>
    <submittedName>
        <fullName evidence="4">FecR domain-containing protein</fullName>
    </submittedName>
</protein>
<dbReference type="PANTHER" id="PTHR30273:SF2">
    <property type="entry name" value="PROTEIN FECR"/>
    <property type="match status" value="1"/>
</dbReference>
<reference evidence="4 5" key="1">
    <citation type="submission" date="2020-05" db="EMBL/GenBank/DDBJ databases">
        <title>Mucilaginibacter mali sp. nov.</title>
        <authorList>
            <person name="Kim H.S."/>
            <person name="Lee K.C."/>
            <person name="Suh M.K."/>
            <person name="Kim J.-S."/>
            <person name="Han K.-I."/>
            <person name="Eom M.K."/>
            <person name="Shin Y.K."/>
            <person name="Lee J.-S."/>
        </authorList>
    </citation>
    <scope>NUCLEOTIDE SEQUENCE [LARGE SCALE GENOMIC DNA]</scope>
    <source>
        <strain evidence="4 5">G2-14</strain>
    </source>
</reference>
<organism evidence="4 5">
    <name type="scientific">Mucilaginibacter mali</name>
    <dbReference type="NCBI Taxonomy" id="2740462"/>
    <lineage>
        <taxon>Bacteria</taxon>
        <taxon>Pseudomonadati</taxon>
        <taxon>Bacteroidota</taxon>
        <taxon>Sphingobacteriia</taxon>
        <taxon>Sphingobacteriales</taxon>
        <taxon>Sphingobacteriaceae</taxon>
        <taxon>Mucilaginibacter</taxon>
    </lineage>
</organism>
<dbReference type="Gene3D" id="3.55.50.30">
    <property type="match status" value="1"/>
</dbReference>
<dbReference type="AlphaFoldDB" id="A0A7D4UM23"/>
<keyword evidence="1" id="KW-0812">Transmembrane</keyword>
<dbReference type="GO" id="GO:0016989">
    <property type="term" value="F:sigma factor antagonist activity"/>
    <property type="evidence" value="ECO:0007669"/>
    <property type="project" value="TreeGrafter"/>
</dbReference>
<dbReference type="FunFam" id="2.60.120.1440:FF:000001">
    <property type="entry name" value="Putative anti-sigma factor"/>
    <property type="match status" value="1"/>
</dbReference>
<dbReference type="Pfam" id="PF04773">
    <property type="entry name" value="FecR"/>
    <property type="match status" value="1"/>
</dbReference>
<proteinExistence type="predicted"/>
<dbReference type="Proteomes" id="UP000505355">
    <property type="component" value="Chromosome"/>
</dbReference>